<organism evidence="2 3">
    <name type="scientific">Seiridium cardinale</name>
    <dbReference type="NCBI Taxonomy" id="138064"/>
    <lineage>
        <taxon>Eukaryota</taxon>
        <taxon>Fungi</taxon>
        <taxon>Dikarya</taxon>
        <taxon>Ascomycota</taxon>
        <taxon>Pezizomycotina</taxon>
        <taxon>Sordariomycetes</taxon>
        <taxon>Xylariomycetidae</taxon>
        <taxon>Amphisphaeriales</taxon>
        <taxon>Sporocadaceae</taxon>
        <taxon>Seiridium</taxon>
    </lineage>
</organism>
<protein>
    <submittedName>
        <fullName evidence="2">Uncharacterized protein</fullName>
    </submittedName>
</protein>
<dbReference type="EMBL" id="JARVKM010000111">
    <property type="protein sequence ID" value="KAK9769761.1"/>
    <property type="molecule type" value="Genomic_DNA"/>
</dbReference>
<keyword evidence="1" id="KW-0472">Membrane</keyword>
<feature type="transmembrane region" description="Helical" evidence="1">
    <location>
        <begin position="44"/>
        <end position="64"/>
    </location>
</feature>
<accession>A0ABR2X7P7</accession>
<keyword evidence="3" id="KW-1185">Reference proteome</keyword>
<reference evidence="2 3" key="1">
    <citation type="submission" date="2024-02" db="EMBL/GenBank/DDBJ databases">
        <title>First draft genome assembly of two strains of Seiridium cardinale.</title>
        <authorList>
            <person name="Emiliani G."/>
            <person name="Scali E."/>
        </authorList>
    </citation>
    <scope>NUCLEOTIDE SEQUENCE [LARGE SCALE GENOMIC DNA]</scope>
    <source>
        <strain evidence="2 3">BM-138-000479</strain>
    </source>
</reference>
<evidence type="ECO:0000313" key="3">
    <source>
        <dbReference type="Proteomes" id="UP001465668"/>
    </source>
</evidence>
<name>A0ABR2X7P7_9PEZI</name>
<sequence>MSTQLLNASRRAMLRAQPRVFSAVSRRYASGDAPTDYGRIAKRVGGTAVVYFPLAAVILGWPLAAHKVADFFGI</sequence>
<dbReference type="Proteomes" id="UP001465668">
    <property type="component" value="Unassembled WGS sequence"/>
</dbReference>
<comment type="caution">
    <text evidence="2">The sequence shown here is derived from an EMBL/GenBank/DDBJ whole genome shotgun (WGS) entry which is preliminary data.</text>
</comment>
<keyword evidence="1" id="KW-0812">Transmembrane</keyword>
<proteinExistence type="predicted"/>
<gene>
    <name evidence="2" type="ORF">SCAR479_13544</name>
</gene>
<evidence type="ECO:0000256" key="1">
    <source>
        <dbReference type="SAM" id="Phobius"/>
    </source>
</evidence>
<keyword evidence="1" id="KW-1133">Transmembrane helix</keyword>
<evidence type="ECO:0000313" key="2">
    <source>
        <dbReference type="EMBL" id="KAK9769761.1"/>
    </source>
</evidence>